<dbReference type="CDD" id="cd03112">
    <property type="entry name" value="CobW-like"/>
    <property type="match status" value="1"/>
</dbReference>
<dbReference type="InterPro" id="IPR051316">
    <property type="entry name" value="Zinc-reg_GTPase_activator"/>
</dbReference>
<dbReference type="GO" id="GO:0016787">
    <property type="term" value="F:hydrolase activity"/>
    <property type="evidence" value="ECO:0007669"/>
    <property type="project" value="UniProtKB-KW"/>
</dbReference>
<feature type="region of interest" description="Disordered" evidence="6">
    <location>
        <begin position="210"/>
        <end position="260"/>
    </location>
</feature>
<dbReference type="Pfam" id="PF02492">
    <property type="entry name" value="cobW"/>
    <property type="match status" value="1"/>
</dbReference>
<comment type="caution">
    <text evidence="8">The sequence shown here is derived from an EMBL/GenBank/DDBJ whole genome shotgun (WGS) entry which is preliminary data.</text>
</comment>
<dbReference type="InterPro" id="IPR011629">
    <property type="entry name" value="CobW-like_C"/>
</dbReference>
<feature type="compositionally biased region" description="Basic and acidic residues" evidence="6">
    <location>
        <begin position="217"/>
        <end position="246"/>
    </location>
</feature>
<dbReference type="Gene3D" id="3.40.50.300">
    <property type="entry name" value="P-loop containing nucleotide triphosphate hydrolases"/>
    <property type="match status" value="1"/>
</dbReference>
<dbReference type="GO" id="GO:0000166">
    <property type="term" value="F:nucleotide binding"/>
    <property type="evidence" value="ECO:0007669"/>
    <property type="project" value="UniProtKB-KW"/>
</dbReference>
<feature type="compositionally biased region" description="Basic residues" evidence="6">
    <location>
        <begin position="247"/>
        <end position="260"/>
    </location>
</feature>
<evidence type="ECO:0000256" key="3">
    <source>
        <dbReference type="ARBA" id="ARBA00023186"/>
    </source>
</evidence>
<evidence type="ECO:0000313" key="8">
    <source>
        <dbReference type="EMBL" id="HCS93235.1"/>
    </source>
</evidence>
<feature type="domain" description="CobW C-terminal" evidence="7">
    <location>
        <begin position="261"/>
        <end position="355"/>
    </location>
</feature>
<keyword evidence="3" id="KW-0143">Chaperone</keyword>
<dbReference type="InterPro" id="IPR036627">
    <property type="entry name" value="CobW-likC_sf"/>
</dbReference>
<protein>
    <submittedName>
        <fullName evidence="8">GTP-binding protein</fullName>
    </submittedName>
</protein>
<dbReference type="AlphaFoldDB" id="A0A3D4S326"/>
<evidence type="ECO:0000256" key="1">
    <source>
        <dbReference type="ARBA" id="ARBA00022741"/>
    </source>
</evidence>
<sequence>MTKPIPVTIITGFLGSGKTTLINHILNAHNDNKVAVIINEFGDISVDHRLVLSTDEDIYQMANGCLCCTLRTDIADMLRSILEAIENEGVPIEQIIIETTGLADPAPLVQTFFNLPFLKEHFTINSIITLVDCVYGETTIKEQDEPVKQISFADRIYLTKADLVTRDDYEKLAAHIHHINPFAPVSPLDLETITMSDILDQSEFMMTESQLKSMTEAQKEADAEEHDHDHDHDHDHEHDHEHDHDHEHHHHHHGHDHHHGITTCSIEVKEPLELTIIQGWLNELISYYGPQLYRYKGILSIKDVPNQIIIQGVQMSCEVSQGREWKNDADRSSTLVFIGKNLPTTEIEESFKTCIADYIDDNPYHKMFI</sequence>
<evidence type="ECO:0000256" key="5">
    <source>
        <dbReference type="ARBA" id="ARBA00049117"/>
    </source>
</evidence>
<dbReference type="InterPro" id="IPR027417">
    <property type="entry name" value="P-loop_NTPase"/>
</dbReference>
<comment type="similarity">
    <text evidence="4">Belongs to the SIMIBI class G3E GTPase family. ZNG1 subfamily.</text>
</comment>
<proteinExistence type="inferred from homology"/>
<evidence type="ECO:0000256" key="2">
    <source>
        <dbReference type="ARBA" id="ARBA00022801"/>
    </source>
</evidence>
<evidence type="ECO:0000256" key="6">
    <source>
        <dbReference type="SAM" id="MobiDB-lite"/>
    </source>
</evidence>
<accession>A0A3D4S326</accession>
<dbReference type="Gene3D" id="3.30.1220.10">
    <property type="entry name" value="CobW-like, C-terminal domain"/>
    <property type="match status" value="1"/>
</dbReference>
<comment type="catalytic activity">
    <reaction evidence="5">
        <text>GTP + H2O = GDP + phosphate + H(+)</text>
        <dbReference type="Rhea" id="RHEA:19669"/>
        <dbReference type="ChEBI" id="CHEBI:15377"/>
        <dbReference type="ChEBI" id="CHEBI:15378"/>
        <dbReference type="ChEBI" id="CHEBI:37565"/>
        <dbReference type="ChEBI" id="CHEBI:43474"/>
        <dbReference type="ChEBI" id="CHEBI:58189"/>
    </reaction>
    <physiologicalReaction direction="left-to-right" evidence="5">
        <dbReference type="Rhea" id="RHEA:19670"/>
    </physiologicalReaction>
</comment>
<keyword evidence="1" id="KW-0547">Nucleotide-binding</keyword>
<dbReference type="SUPFAM" id="SSF90002">
    <property type="entry name" value="Hypothetical protein YjiA, C-terminal domain"/>
    <property type="match status" value="1"/>
</dbReference>
<organism evidence="8 9">
    <name type="scientific">Bavariicoccus seileri</name>
    <dbReference type="NCBI Taxonomy" id="549685"/>
    <lineage>
        <taxon>Bacteria</taxon>
        <taxon>Bacillati</taxon>
        <taxon>Bacillota</taxon>
        <taxon>Bacilli</taxon>
        <taxon>Lactobacillales</taxon>
        <taxon>Enterococcaceae</taxon>
        <taxon>Bavariicoccus</taxon>
    </lineage>
</organism>
<dbReference type="EMBL" id="DQHO01000005">
    <property type="protein sequence ID" value="HCS93235.1"/>
    <property type="molecule type" value="Genomic_DNA"/>
</dbReference>
<dbReference type="Proteomes" id="UP000262195">
    <property type="component" value="Unassembled WGS sequence"/>
</dbReference>
<dbReference type="Pfam" id="PF07683">
    <property type="entry name" value="CobW_C"/>
    <property type="match status" value="1"/>
</dbReference>
<dbReference type="PANTHER" id="PTHR13748:SF62">
    <property type="entry name" value="COBW DOMAIN-CONTAINING PROTEIN"/>
    <property type="match status" value="1"/>
</dbReference>
<dbReference type="PANTHER" id="PTHR13748">
    <property type="entry name" value="COBW-RELATED"/>
    <property type="match status" value="1"/>
</dbReference>
<name>A0A3D4S326_9ENTE</name>
<gene>
    <name evidence="8" type="ORF">DIW15_00815</name>
</gene>
<dbReference type="STRING" id="1121105.GCA_000421665_01680"/>
<evidence type="ECO:0000256" key="4">
    <source>
        <dbReference type="ARBA" id="ARBA00034320"/>
    </source>
</evidence>
<dbReference type="SMART" id="SM00833">
    <property type="entry name" value="CobW_C"/>
    <property type="match status" value="1"/>
</dbReference>
<evidence type="ECO:0000313" key="9">
    <source>
        <dbReference type="Proteomes" id="UP000262195"/>
    </source>
</evidence>
<keyword evidence="2" id="KW-0378">Hydrolase</keyword>
<evidence type="ECO:0000259" key="7">
    <source>
        <dbReference type="SMART" id="SM00833"/>
    </source>
</evidence>
<dbReference type="InterPro" id="IPR003495">
    <property type="entry name" value="CobW/HypB/UreG_nucleotide-bd"/>
</dbReference>
<dbReference type="GO" id="GO:0005737">
    <property type="term" value="C:cytoplasm"/>
    <property type="evidence" value="ECO:0007669"/>
    <property type="project" value="TreeGrafter"/>
</dbReference>
<dbReference type="SUPFAM" id="SSF52540">
    <property type="entry name" value="P-loop containing nucleoside triphosphate hydrolases"/>
    <property type="match status" value="1"/>
</dbReference>
<reference evidence="8 9" key="1">
    <citation type="journal article" date="2018" name="Nat. Biotechnol.">
        <title>A standardized bacterial taxonomy based on genome phylogeny substantially revises the tree of life.</title>
        <authorList>
            <person name="Parks D.H."/>
            <person name="Chuvochina M."/>
            <person name="Waite D.W."/>
            <person name="Rinke C."/>
            <person name="Skarshewski A."/>
            <person name="Chaumeil P.A."/>
            <person name="Hugenholtz P."/>
        </authorList>
    </citation>
    <scope>NUCLEOTIDE SEQUENCE [LARGE SCALE GENOMIC DNA]</scope>
    <source>
        <strain evidence="8">UBA11306</strain>
    </source>
</reference>